<dbReference type="InterPro" id="IPR028994">
    <property type="entry name" value="Integrin_alpha_N"/>
</dbReference>
<evidence type="ECO:0000256" key="1">
    <source>
        <dbReference type="ARBA" id="ARBA00022729"/>
    </source>
</evidence>
<feature type="domain" description="ASPIC/UnbV" evidence="5">
    <location>
        <begin position="533"/>
        <end position="599"/>
    </location>
</feature>
<keyword evidence="3" id="KW-0325">Glycoprotein</keyword>
<accession>A0A326RU79</accession>
<proteinExistence type="predicted"/>
<dbReference type="PANTHER" id="PTHR16026:SF0">
    <property type="entry name" value="CARTILAGE ACIDIC PROTEIN 1"/>
    <property type="match status" value="1"/>
</dbReference>
<evidence type="ECO:0000256" key="3">
    <source>
        <dbReference type="ARBA" id="ARBA00023180"/>
    </source>
</evidence>
<reference evidence="6 7" key="1">
    <citation type="submission" date="2018-06" db="EMBL/GenBank/DDBJ databases">
        <title>Genomic Encyclopedia of Archaeal and Bacterial Type Strains, Phase II (KMG-II): from individual species to whole genera.</title>
        <authorList>
            <person name="Goeker M."/>
        </authorList>
    </citation>
    <scope>NUCLEOTIDE SEQUENCE [LARGE SCALE GENOMIC DNA]</scope>
    <source>
        <strain evidence="6 7">T4</strain>
    </source>
</reference>
<feature type="signal peptide" evidence="4">
    <location>
        <begin position="1"/>
        <end position="23"/>
    </location>
</feature>
<protein>
    <submittedName>
        <fullName evidence="6">FG-GAP repeat protein</fullName>
    </submittedName>
</protein>
<dbReference type="SUPFAM" id="SSF69318">
    <property type="entry name" value="Integrin alpha N-terminal domain"/>
    <property type="match status" value="3"/>
</dbReference>
<evidence type="ECO:0000313" key="6">
    <source>
        <dbReference type="EMBL" id="PZV83388.1"/>
    </source>
</evidence>
<evidence type="ECO:0000256" key="4">
    <source>
        <dbReference type="SAM" id="SignalP"/>
    </source>
</evidence>
<sequence length="1110" mass="123848">MKYANCQTYFFFLLALISCSPKADFQSGEMLFISLDSKKTGINFINKLTEKEEFNIIEYLYFYNGGGVAAGDINNDGLVDLYFSSNQLPNKLFLNKGGFLFEDITESSGTSSLGPWKTGVSMVDINGDGLLDIYVCRLGDWKGIKGKNELYINNGDLSFTESAQLYGLDFQGFSTQAAFFDYDRDGDLDMYLLNHAVHTENSYGRASLRYMDSGPEGDRLYRNNAEKGEIRFTPVTNEAGIFSSHIGYGLGVGITDINNDGWPDIYVSNDFNENDYLYINQTDGTFKEQISAMTTVSSRFSMGNDFADINNDGWIDFITLDMLPKEEKIKKMSAGEDSEEIYQLKLSFGFERQVSRNTLQLNNGNGTFSEIGQYSGIYATDWSWSALFADFDNDGWKDLFVSNGIVRRPNDLDYINFLMNPELKDGFQNKPDLRNLQLAKKMPPGDVGNFIFKNNGDLTFEDLSRKWGLSEKSISNGAVYVDLDNDGDLDLVVNNINEQAGIFQNRLDQISGDTADKNYLKVKFEGQNRNKFGIGARVEIYSKNQVQVRENYTSRGFQSAVAPELHFGVGSHEILDSVKIIWPSGKSETFTQVRVNSTLVMKETEATKESKPTPSPEKSGVRVLERNSTGLEFIHFENEYNDFNVEPLLPHKLSKEGPALTIGDLNGDGREDVFVGGASGQAGVVFLQNKEGKFFPIVQPLLEEDAFLEDVCAELLDVNGDGAMDLVVGRGGNLPLPTEEVGSTILYLNDGNGRFYKKIPLPLEINTQVSVVRSVDFNQDGLMDLMIGGRNVPGKYGLSPRSYLLKNLGDHQFVDVTKEVAPDLEYLGMVKDAVWTDLDLDGNLDLVVVGEWMPITVFLNKNGVLINETSHFGLDYSSGWWNSLAAADLNGDGYPDLVVGNLGLNSRLKTFEKLPVRMMVKDFDQNGSIEQIISYPEDGKYYSIASKDELTKQIPVLKKDFVNYTDFAGKTVEEIFRRFDLEGAKQLEAHQFESVVLVNQEGKKFQSIPLPAEAQFSPIEAILLTDVNQDGFPDLIIGGNNTSSAPYFGAYQGSWGNILTGTGQGDFRSEKKYTMKIHGDVKEIKEVRVGSQIWVIFAKNDAEMEVVKID</sequence>
<comment type="caution">
    <text evidence="6">The sequence shown here is derived from an EMBL/GenBank/DDBJ whole genome shotgun (WGS) entry which is preliminary data.</text>
</comment>
<dbReference type="Proteomes" id="UP000248917">
    <property type="component" value="Unassembled WGS sequence"/>
</dbReference>
<dbReference type="InterPro" id="IPR013517">
    <property type="entry name" value="FG-GAP"/>
</dbReference>
<dbReference type="InterPro" id="IPR013519">
    <property type="entry name" value="Int_alpha_beta-p"/>
</dbReference>
<name>A0A326RU79_9BACT</name>
<dbReference type="PROSITE" id="PS51257">
    <property type="entry name" value="PROKAR_LIPOPROTEIN"/>
    <property type="match status" value="1"/>
</dbReference>
<dbReference type="EMBL" id="QKTX01000006">
    <property type="protein sequence ID" value="PZV83388.1"/>
    <property type="molecule type" value="Genomic_DNA"/>
</dbReference>
<dbReference type="AlphaFoldDB" id="A0A326RU79"/>
<dbReference type="SMART" id="SM00191">
    <property type="entry name" value="Int_alpha"/>
    <property type="match status" value="4"/>
</dbReference>
<keyword evidence="7" id="KW-1185">Reference proteome</keyword>
<dbReference type="Gene3D" id="2.130.10.130">
    <property type="entry name" value="Integrin alpha, N-terminal"/>
    <property type="match status" value="4"/>
</dbReference>
<feature type="chain" id="PRO_5016422907" evidence="4">
    <location>
        <begin position="24"/>
        <end position="1110"/>
    </location>
</feature>
<evidence type="ECO:0000259" key="5">
    <source>
        <dbReference type="Pfam" id="PF07593"/>
    </source>
</evidence>
<organism evidence="6 7">
    <name type="scientific">Algoriphagus aquaeductus</name>
    <dbReference type="NCBI Taxonomy" id="475299"/>
    <lineage>
        <taxon>Bacteria</taxon>
        <taxon>Pseudomonadati</taxon>
        <taxon>Bacteroidota</taxon>
        <taxon>Cytophagia</taxon>
        <taxon>Cytophagales</taxon>
        <taxon>Cyclobacteriaceae</taxon>
        <taxon>Algoriphagus</taxon>
    </lineage>
</organism>
<dbReference type="PANTHER" id="PTHR16026">
    <property type="entry name" value="CARTILAGE ACIDIC PROTEIN 1"/>
    <property type="match status" value="1"/>
</dbReference>
<evidence type="ECO:0000313" key="7">
    <source>
        <dbReference type="Proteomes" id="UP000248917"/>
    </source>
</evidence>
<gene>
    <name evidence="6" type="ORF">CLV31_1061</name>
</gene>
<dbReference type="Pfam" id="PF07593">
    <property type="entry name" value="UnbV_ASPIC"/>
    <property type="match status" value="1"/>
</dbReference>
<keyword evidence="2" id="KW-0677">Repeat</keyword>
<dbReference type="InterPro" id="IPR011519">
    <property type="entry name" value="UnbV_ASPIC"/>
</dbReference>
<evidence type="ECO:0000256" key="2">
    <source>
        <dbReference type="ARBA" id="ARBA00022737"/>
    </source>
</evidence>
<dbReference type="InterPro" id="IPR027039">
    <property type="entry name" value="Crtac1"/>
</dbReference>
<dbReference type="Pfam" id="PF13517">
    <property type="entry name" value="FG-GAP_3"/>
    <property type="match status" value="6"/>
</dbReference>
<keyword evidence="1 4" id="KW-0732">Signal</keyword>